<evidence type="ECO:0000259" key="2">
    <source>
        <dbReference type="PROSITE" id="PS50110"/>
    </source>
</evidence>
<dbReference type="CDD" id="cd00156">
    <property type="entry name" value="REC"/>
    <property type="match status" value="1"/>
</dbReference>
<dbReference type="PROSITE" id="PS50110">
    <property type="entry name" value="RESPONSE_REGULATORY"/>
    <property type="match status" value="1"/>
</dbReference>
<dbReference type="PANTHER" id="PTHR43228">
    <property type="entry name" value="TWO-COMPONENT RESPONSE REGULATOR"/>
    <property type="match status" value="1"/>
</dbReference>
<dbReference type="PANTHER" id="PTHR43228:SF1">
    <property type="entry name" value="TWO-COMPONENT RESPONSE REGULATOR ARR22"/>
    <property type="match status" value="1"/>
</dbReference>
<dbReference type="Gene3D" id="3.40.50.2300">
    <property type="match status" value="1"/>
</dbReference>
<proteinExistence type="predicted"/>
<evidence type="ECO:0000256" key="1">
    <source>
        <dbReference type="PROSITE-ProRule" id="PRU00169"/>
    </source>
</evidence>
<dbReference type="EMBL" id="NIXT01002176">
    <property type="protein sequence ID" value="OXE30477.1"/>
    <property type="molecule type" value="Genomic_DNA"/>
</dbReference>
<organism evidence="3 4">
    <name type="scientific">Vibrio parahaemolyticus</name>
    <dbReference type="NCBI Taxonomy" id="670"/>
    <lineage>
        <taxon>Bacteria</taxon>
        <taxon>Pseudomonadati</taxon>
        <taxon>Pseudomonadota</taxon>
        <taxon>Gammaproteobacteria</taxon>
        <taxon>Vibrionales</taxon>
        <taxon>Vibrionaceae</taxon>
        <taxon>Vibrio</taxon>
    </lineage>
</organism>
<feature type="non-terminal residue" evidence="3">
    <location>
        <position position="87"/>
    </location>
</feature>
<accession>A0A227J7M4</accession>
<dbReference type="SUPFAM" id="SSF52172">
    <property type="entry name" value="CheY-like"/>
    <property type="match status" value="1"/>
</dbReference>
<evidence type="ECO:0000313" key="4">
    <source>
        <dbReference type="Proteomes" id="UP000214596"/>
    </source>
</evidence>
<sequence length="87" mass="9864">MSTQSHISTNQQYNAFSVLVVDDELGMQAILKKALGKLFSHVDTAGSIEEAEQLRNSRHYDLILLDINLPGRSGIEWEEAFEDDEKR</sequence>
<evidence type="ECO:0000313" key="3">
    <source>
        <dbReference type="EMBL" id="OXE30477.1"/>
    </source>
</evidence>
<reference evidence="3 4" key="1">
    <citation type="journal article" date="2017" name="Appl. Environ. Microbiol.">
        <title>Parallel evolution of two clades of a major Atlantic endemic Vibrio parahaemolyticus pathogen lineage by independent acquisition of related pathogenicity islands.</title>
        <authorList>
            <person name="Xu F."/>
            <person name="Gonzalez-Escalona N."/>
            <person name="Drees K.P."/>
            <person name="Sebra R.P."/>
            <person name="Cooper V.S."/>
            <person name="Jones S.H."/>
            <person name="Whistler C.A."/>
        </authorList>
    </citation>
    <scope>NUCLEOTIDE SEQUENCE [LARGE SCALE GENOMIC DNA]</scope>
    <source>
        <strain evidence="3 4">MAVP-3</strain>
    </source>
</reference>
<feature type="modified residue" description="4-aspartylphosphate" evidence="1">
    <location>
        <position position="66"/>
    </location>
</feature>
<gene>
    <name evidence="3" type="ORF">CA163_23150</name>
</gene>
<dbReference type="Pfam" id="PF00072">
    <property type="entry name" value="Response_reg"/>
    <property type="match status" value="1"/>
</dbReference>
<dbReference type="AlphaFoldDB" id="A0A227J7M4"/>
<dbReference type="InterPro" id="IPR011006">
    <property type="entry name" value="CheY-like_superfamily"/>
</dbReference>
<feature type="domain" description="Response regulatory" evidence="2">
    <location>
        <begin position="17"/>
        <end position="87"/>
    </location>
</feature>
<dbReference type="GO" id="GO:0000160">
    <property type="term" value="P:phosphorelay signal transduction system"/>
    <property type="evidence" value="ECO:0007669"/>
    <property type="project" value="InterPro"/>
</dbReference>
<dbReference type="InterPro" id="IPR001789">
    <property type="entry name" value="Sig_transdc_resp-reg_receiver"/>
</dbReference>
<name>A0A227J7M4_VIBPH</name>
<keyword evidence="1" id="KW-0597">Phosphoprotein</keyword>
<comment type="caution">
    <text evidence="3">The sequence shown here is derived from an EMBL/GenBank/DDBJ whole genome shotgun (WGS) entry which is preliminary data.</text>
</comment>
<dbReference type="Proteomes" id="UP000214596">
    <property type="component" value="Unassembled WGS sequence"/>
</dbReference>
<protein>
    <submittedName>
        <fullName evidence="3">Sigma-54-dependent Fis family transcriptional regulator</fullName>
    </submittedName>
</protein>
<dbReference type="InterPro" id="IPR052048">
    <property type="entry name" value="ST_Response_Regulator"/>
</dbReference>